<gene>
    <name evidence="1" type="ORF">E5222_14335</name>
</gene>
<sequence length="125" mass="14053">MTWRAGFYIRVVGRAGTTNWFHFAIPTAVIVNDNRLRIDSAMLRYRCKSSHADVTNLHVFDGETKVLSRDGLNLSPTAWDFERFVLPDKPEVRWGVGVTVGVRFNGTSNTDNTMEFASAGVDFLP</sequence>
<proteinExistence type="predicted"/>
<keyword evidence="2" id="KW-1185">Reference proteome</keyword>
<dbReference type="InterPro" id="IPR046731">
    <property type="entry name" value="DUF6623"/>
</dbReference>
<comment type="caution">
    <text evidence="1">The sequence shown here is derived from an EMBL/GenBank/DDBJ whole genome shotgun (WGS) entry which is preliminary data.</text>
</comment>
<dbReference type="Pfam" id="PF20328">
    <property type="entry name" value="DUF6623"/>
    <property type="match status" value="1"/>
</dbReference>
<organism evidence="1 2">
    <name type="scientific">Alteraurantiacibacter aquimixticola</name>
    <dbReference type="NCBI Taxonomy" id="2489173"/>
    <lineage>
        <taxon>Bacteria</taxon>
        <taxon>Pseudomonadati</taxon>
        <taxon>Pseudomonadota</taxon>
        <taxon>Alphaproteobacteria</taxon>
        <taxon>Sphingomonadales</taxon>
        <taxon>Erythrobacteraceae</taxon>
        <taxon>Alteraurantiacibacter</taxon>
    </lineage>
</organism>
<accession>A0A4T3EZD8</accession>
<protein>
    <submittedName>
        <fullName evidence="1">Uncharacterized protein</fullName>
    </submittedName>
</protein>
<reference evidence="1 2" key="1">
    <citation type="submission" date="2019-04" db="EMBL/GenBank/DDBJ databases">
        <title>Altererythrobacter aquimixticola sp. nov., isolated from sediment of junction between the ocean and a freshwater spring.</title>
        <authorList>
            <person name="Yoon J.-H."/>
        </authorList>
    </citation>
    <scope>NUCLEOTIDE SEQUENCE [LARGE SCALE GENOMIC DNA]</scope>
    <source>
        <strain evidence="1 2">SSKS-13</strain>
    </source>
</reference>
<evidence type="ECO:0000313" key="2">
    <source>
        <dbReference type="Proteomes" id="UP000309389"/>
    </source>
</evidence>
<dbReference type="Proteomes" id="UP000309389">
    <property type="component" value="Unassembled WGS sequence"/>
</dbReference>
<dbReference type="AlphaFoldDB" id="A0A4T3EZD8"/>
<evidence type="ECO:0000313" key="1">
    <source>
        <dbReference type="EMBL" id="TIX48914.1"/>
    </source>
</evidence>
<dbReference type="EMBL" id="SSHH01000004">
    <property type="protein sequence ID" value="TIX48914.1"/>
    <property type="molecule type" value="Genomic_DNA"/>
</dbReference>
<name>A0A4T3EZD8_9SPHN</name>